<dbReference type="EMBL" id="AWET01000007">
    <property type="protein sequence ID" value="ERK04028.1"/>
    <property type="molecule type" value="Genomic_DNA"/>
</dbReference>
<dbReference type="PATRIC" id="fig|1081904.3.peg.335"/>
<dbReference type="PROSITE" id="PS51658">
    <property type="entry name" value="BFN"/>
    <property type="match status" value="1"/>
</dbReference>
<comment type="caution">
    <text evidence="2">The sequence shown here is derived from an EMBL/GenBank/DDBJ whole genome shotgun (WGS) entry which is preliminary data.</text>
</comment>
<dbReference type="SUPFAM" id="SSF103256">
    <property type="entry name" value="Hypothetical protein TM0160"/>
    <property type="match status" value="1"/>
</dbReference>
<proteinExistence type="predicted"/>
<keyword evidence="3" id="KW-1185">Reference proteome</keyword>
<dbReference type="Pfam" id="PF02577">
    <property type="entry name" value="BFN_dom"/>
    <property type="match status" value="1"/>
</dbReference>
<dbReference type="GO" id="GO:0004518">
    <property type="term" value="F:nuclease activity"/>
    <property type="evidence" value="ECO:0007669"/>
    <property type="project" value="InterPro"/>
</dbReference>
<dbReference type="AlphaFoldDB" id="U2LHV7"/>
<gene>
    <name evidence="2" type="ORF">HMPREF1218_0361</name>
</gene>
<dbReference type="InterPro" id="IPR003729">
    <property type="entry name" value="Bi_nuclease_dom"/>
</dbReference>
<protein>
    <submittedName>
        <fullName evidence="2">UvrB/UvrC domain protein</fullName>
    </submittedName>
</protein>
<evidence type="ECO:0000313" key="3">
    <source>
        <dbReference type="Proteomes" id="UP000016600"/>
    </source>
</evidence>
<evidence type="ECO:0000259" key="1">
    <source>
        <dbReference type="PROSITE" id="PS51658"/>
    </source>
</evidence>
<dbReference type="InterPro" id="IPR036104">
    <property type="entry name" value="BFN_sf"/>
</dbReference>
<dbReference type="Gene3D" id="3.10.690.10">
    <property type="entry name" value="Bifunctional nuclease domain"/>
    <property type="match status" value="1"/>
</dbReference>
<evidence type="ECO:0000313" key="2">
    <source>
        <dbReference type="EMBL" id="ERK04028.1"/>
    </source>
</evidence>
<reference evidence="2 3" key="1">
    <citation type="submission" date="2013-08" db="EMBL/GenBank/DDBJ databases">
        <authorList>
            <person name="Durkin A.S."/>
            <person name="Haft D.R."/>
            <person name="McCorrison J."/>
            <person name="Torralba M."/>
            <person name="Gillis M."/>
            <person name="Haft D.H."/>
            <person name="Methe B."/>
            <person name="Sutton G."/>
            <person name="Nelson K.E."/>
        </authorList>
    </citation>
    <scope>NUCLEOTIDE SEQUENCE [LARGE SCALE GENOMIC DNA]</scope>
    <source>
        <strain evidence="2 3">F0068</strain>
    </source>
</reference>
<sequence>MGRVRLLFKNVSEIVGTKNIGLLIMVDEFQQNQLTIPCDKGILYQFEMRINRAPVVSKLLPEALWSIISLQTDLHFELVIDHIVDGQYRAILYNRETLQPVAIRASDAVLLAYIAKIPIYASSDLMRKQSVPYNGGSRDIPLPVNTIDDAMLQQALDKAIKDENYELASNLRDEMLRRKRKDEQQQADEDNNSV</sequence>
<feature type="domain" description="BFN" evidence="1">
    <location>
        <begin position="3"/>
        <end position="133"/>
    </location>
</feature>
<organism evidence="2 3">
    <name type="scientific">Hoylesella pleuritidis F0068</name>
    <dbReference type="NCBI Taxonomy" id="1081904"/>
    <lineage>
        <taxon>Bacteria</taxon>
        <taxon>Pseudomonadati</taxon>
        <taxon>Bacteroidota</taxon>
        <taxon>Bacteroidia</taxon>
        <taxon>Bacteroidales</taxon>
        <taxon>Prevotellaceae</taxon>
        <taxon>Hoylesella</taxon>
    </lineage>
</organism>
<name>U2LHV7_9BACT</name>
<accession>U2LHV7</accession>
<dbReference type="Proteomes" id="UP000016600">
    <property type="component" value="Unassembled WGS sequence"/>
</dbReference>